<evidence type="ECO:0000313" key="1">
    <source>
        <dbReference type="EMBL" id="KJX37485.1"/>
    </source>
</evidence>
<reference evidence="1 2" key="1">
    <citation type="submission" date="2015-02" db="EMBL/GenBank/DDBJ databases">
        <authorList>
            <person name="Adams M."/>
            <person name="Sutton G."/>
            <person name="Nelson K."/>
            <person name="Bonomo R."/>
            <person name="McCorrison J."/>
            <person name="Sanka R."/>
            <person name="Brinkac L."/>
            <person name="Nierman W."/>
        </authorList>
    </citation>
    <scope>NUCLEOTIDE SEQUENCE [LARGE SCALE GENOMIC DNA]</scope>
    <source>
        <strain evidence="1 2">CIDEIMsCOL9</strain>
    </source>
</reference>
<evidence type="ECO:0000313" key="2">
    <source>
        <dbReference type="Proteomes" id="UP000033354"/>
    </source>
</evidence>
<sequence>MFNSRLPPDLGESARFNILFRMWDSNQPFLFWMAKLMMASFRSDAFPAMAEQNSNDIRTFHIPILP</sequence>
<dbReference type="EMBL" id="JZKT01000009">
    <property type="protein sequence ID" value="KJX37485.1"/>
    <property type="molecule type" value="Genomic_DNA"/>
</dbReference>
<gene>
    <name evidence="1" type="ORF">SG71_06935</name>
</gene>
<proteinExistence type="predicted"/>
<accession>A0AAW3HJJ9</accession>
<name>A0AAW3HJJ9_9ENTR</name>
<dbReference type="Proteomes" id="UP000033354">
    <property type="component" value="Unassembled WGS sequence"/>
</dbReference>
<comment type="caution">
    <text evidence="1">The sequence shown here is derived from an EMBL/GenBank/DDBJ whole genome shotgun (WGS) entry which is preliminary data.</text>
</comment>
<keyword evidence="2" id="KW-1185">Reference proteome</keyword>
<dbReference type="AlphaFoldDB" id="A0AAW3HJJ9"/>
<organism evidence="1 2">
    <name type="scientific">Enterobacter chengduensis</name>
    <dbReference type="NCBI Taxonomy" id="2494701"/>
    <lineage>
        <taxon>Bacteria</taxon>
        <taxon>Pseudomonadati</taxon>
        <taxon>Pseudomonadota</taxon>
        <taxon>Gammaproteobacteria</taxon>
        <taxon>Enterobacterales</taxon>
        <taxon>Enterobacteriaceae</taxon>
        <taxon>Enterobacter</taxon>
        <taxon>Enterobacter cloacae complex</taxon>
    </lineage>
</organism>
<protein>
    <submittedName>
        <fullName evidence="1">Uncharacterized protein</fullName>
    </submittedName>
</protein>